<dbReference type="InterPro" id="IPR016035">
    <property type="entry name" value="Acyl_Trfase/lysoPLipase"/>
</dbReference>
<dbReference type="CDD" id="cd07207">
    <property type="entry name" value="Pat_ExoU_VipD_like"/>
    <property type="match status" value="1"/>
</dbReference>
<evidence type="ECO:0000256" key="2">
    <source>
        <dbReference type="ARBA" id="ARBA00023098"/>
    </source>
</evidence>
<name>A0ABM0GMH2_SACKO</name>
<gene>
    <name evidence="7" type="primary">LOC100370649</name>
</gene>
<keyword evidence="3" id="KW-0442">Lipid degradation</keyword>
<dbReference type="GeneID" id="100370649"/>
<evidence type="ECO:0000259" key="4">
    <source>
        <dbReference type="PROSITE" id="PS50222"/>
    </source>
</evidence>
<dbReference type="PANTHER" id="PTHR46394">
    <property type="entry name" value="ANNEXIN"/>
    <property type="match status" value="1"/>
</dbReference>
<dbReference type="Proteomes" id="UP000694865">
    <property type="component" value="Unplaced"/>
</dbReference>
<dbReference type="Gene3D" id="3.40.1090.10">
    <property type="entry name" value="Cytosolic phospholipase A2 catalytic domain"/>
    <property type="match status" value="2"/>
</dbReference>
<dbReference type="PROSITE" id="PS50222">
    <property type="entry name" value="EF_HAND_2"/>
    <property type="match status" value="1"/>
</dbReference>
<protein>
    <submittedName>
        <fullName evidence="7">Uncharacterized protein LOC100370649</fullName>
    </submittedName>
</protein>
<comment type="caution">
    <text evidence="3">Lacks conserved residue(s) required for the propagation of feature annotation.</text>
</comment>
<dbReference type="RefSeq" id="XP_002733190.1">
    <property type="nucleotide sequence ID" value="XM_002733144.1"/>
</dbReference>
<evidence type="ECO:0000313" key="7">
    <source>
        <dbReference type="RefSeq" id="XP_002733190.1"/>
    </source>
</evidence>
<dbReference type="PROSITE" id="PS00018">
    <property type="entry name" value="EF_HAND_1"/>
    <property type="match status" value="1"/>
</dbReference>
<dbReference type="PROSITE" id="PS51635">
    <property type="entry name" value="PNPLA"/>
    <property type="match status" value="1"/>
</dbReference>
<dbReference type="SUPFAM" id="SSF47473">
    <property type="entry name" value="EF-hand"/>
    <property type="match status" value="1"/>
</dbReference>
<feature type="active site" description="Nucleophile" evidence="3">
    <location>
        <position position="73"/>
    </location>
</feature>
<feature type="domain" description="PNPLA" evidence="5">
    <location>
        <begin position="38"/>
        <end position="227"/>
    </location>
</feature>
<keyword evidence="6" id="KW-1185">Reference proteome</keyword>
<dbReference type="Pfam" id="PF01734">
    <property type="entry name" value="Patatin"/>
    <property type="match status" value="1"/>
</dbReference>
<evidence type="ECO:0000256" key="1">
    <source>
        <dbReference type="ARBA" id="ARBA00022837"/>
    </source>
</evidence>
<evidence type="ECO:0000259" key="5">
    <source>
        <dbReference type="PROSITE" id="PS51635"/>
    </source>
</evidence>
<dbReference type="Gene3D" id="1.10.238.10">
    <property type="entry name" value="EF-hand"/>
    <property type="match status" value="1"/>
</dbReference>
<dbReference type="InterPro" id="IPR002048">
    <property type="entry name" value="EF_hand_dom"/>
</dbReference>
<accession>A0ABM0GMH2</accession>
<dbReference type="InterPro" id="IPR018247">
    <property type="entry name" value="EF_Hand_1_Ca_BS"/>
</dbReference>
<dbReference type="InterPro" id="IPR011992">
    <property type="entry name" value="EF-hand-dom_pair"/>
</dbReference>
<feature type="domain" description="EF-hand" evidence="4">
    <location>
        <begin position="374"/>
        <end position="405"/>
    </location>
</feature>
<dbReference type="InterPro" id="IPR052580">
    <property type="entry name" value="Lipid_Hydrolase"/>
</dbReference>
<dbReference type="InterPro" id="IPR002641">
    <property type="entry name" value="PNPLA_dom"/>
</dbReference>
<keyword evidence="2 3" id="KW-0443">Lipid metabolism</keyword>
<reference evidence="7" key="1">
    <citation type="submission" date="2025-08" db="UniProtKB">
        <authorList>
            <consortium name="RefSeq"/>
        </authorList>
    </citation>
    <scope>IDENTIFICATION</scope>
    <source>
        <tissue evidence="7">Testes</tissue>
    </source>
</reference>
<sequence length="496" mass="56252">MGAAESKDDVVEEILNKDSLTTAEDKELTKYEFPFENLILEGGGVKGVAYAGVIKILTDVGIYQNIKRFGGGSIGSMFACMLVVGYPPNEVMLMMDRELKDIAEDHSCGIFSFLPNLITKYGWNPGSKLYKWFGKKLEDKTGNKDITFKELYNYTGKELCITVTNVSRRTTEYCHMKTTPNMAVRMAVRMSMSIPGFYEAVQYKNGENVDVYVDSFVLLNYPLHCFDGWWLSTKPEDSFLIKLQPLNQMSKLWSSRFGEFNNKTLGVIMQSDTERKLYEDFVFRDGEADAQPVERPDTPLARGSAEVEQKKKALDEYHDKLFAAFSEFLKVLSDSNLDKNSVIDRNELSKALEMTDQSTFTTEHARTLFGEQYDLSTIFDLLDANGDGKINYYELITFAQKRGIDVQSRFTGYDRTEITGIGGFLGSMMESMTMNLQRIGFTANDVDRTIGVDVGYIGSLDMDLTPEDNLYAVKQGMVGTLRYLRYYVKKFNPPVK</sequence>
<evidence type="ECO:0000313" key="6">
    <source>
        <dbReference type="Proteomes" id="UP000694865"/>
    </source>
</evidence>
<dbReference type="SMART" id="SM00054">
    <property type="entry name" value="EFh"/>
    <property type="match status" value="2"/>
</dbReference>
<feature type="short sequence motif" description="GXSXG" evidence="3">
    <location>
        <begin position="71"/>
        <end position="75"/>
    </location>
</feature>
<proteinExistence type="predicted"/>
<dbReference type="PANTHER" id="PTHR46394:SF1">
    <property type="entry name" value="PNPLA DOMAIN-CONTAINING PROTEIN"/>
    <property type="match status" value="1"/>
</dbReference>
<dbReference type="SUPFAM" id="SSF52151">
    <property type="entry name" value="FabD/lysophospholipase-like"/>
    <property type="match status" value="1"/>
</dbReference>
<keyword evidence="1" id="KW-0106">Calcium</keyword>
<feature type="short sequence motif" description="GXGXXG" evidence="3">
    <location>
        <begin position="42"/>
        <end position="47"/>
    </location>
</feature>
<keyword evidence="3" id="KW-0378">Hydrolase</keyword>
<feature type="active site" description="Proton acceptor" evidence="3">
    <location>
        <position position="214"/>
    </location>
</feature>
<evidence type="ECO:0000256" key="3">
    <source>
        <dbReference type="PROSITE-ProRule" id="PRU01161"/>
    </source>
</evidence>
<organism evidence="6 7">
    <name type="scientific">Saccoglossus kowalevskii</name>
    <name type="common">Acorn worm</name>
    <dbReference type="NCBI Taxonomy" id="10224"/>
    <lineage>
        <taxon>Eukaryota</taxon>
        <taxon>Metazoa</taxon>
        <taxon>Hemichordata</taxon>
        <taxon>Enteropneusta</taxon>
        <taxon>Harrimaniidae</taxon>
        <taxon>Saccoglossus</taxon>
    </lineage>
</organism>